<dbReference type="HOGENOM" id="CLU_047691_3_0_7"/>
<dbReference type="Gene3D" id="1.10.10.10">
    <property type="entry name" value="Winged helix-like DNA-binding domain superfamily/Winged helix DNA-binding domain"/>
    <property type="match status" value="1"/>
</dbReference>
<accession>D0LTI3</accession>
<evidence type="ECO:0000256" key="2">
    <source>
        <dbReference type="ARBA" id="ARBA00023015"/>
    </source>
</evidence>
<evidence type="ECO:0000256" key="5">
    <source>
        <dbReference type="ARBA" id="ARBA00023163"/>
    </source>
</evidence>
<dbReference type="PANTHER" id="PTHR43133:SF8">
    <property type="entry name" value="RNA POLYMERASE SIGMA FACTOR HI_1459-RELATED"/>
    <property type="match status" value="1"/>
</dbReference>
<dbReference type="InterPro" id="IPR013249">
    <property type="entry name" value="RNA_pol_sigma70_r4_t2"/>
</dbReference>
<gene>
    <name evidence="9" type="ordered locus">Hoch_1320</name>
</gene>
<dbReference type="CDD" id="cd06171">
    <property type="entry name" value="Sigma70_r4"/>
    <property type="match status" value="1"/>
</dbReference>
<evidence type="ECO:0000256" key="4">
    <source>
        <dbReference type="ARBA" id="ARBA00023125"/>
    </source>
</evidence>
<dbReference type="GO" id="GO:0003677">
    <property type="term" value="F:DNA binding"/>
    <property type="evidence" value="ECO:0007669"/>
    <property type="project" value="UniProtKB-KW"/>
</dbReference>
<dbReference type="Pfam" id="PF04542">
    <property type="entry name" value="Sigma70_r2"/>
    <property type="match status" value="1"/>
</dbReference>
<dbReference type="NCBIfam" id="TIGR02937">
    <property type="entry name" value="sigma70-ECF"/>
    <property type="match status" value="1"/>
</dbReference>
<protein>
    <submittedName>
        <fullName evidence="9">RNA polymerase, sigma-24 subunit, ECF subfamily</fullName>
    </submittedName>
</protein>
<feature type="compositionally biased region" description="Basic and acidic residues" evidence="6">
    <location>
        <begin position="1"/>
        <end position="12"/>
    </location>
</feature>
<name>D0LTI3_HALO1</name>
<dbReference type="InterPro" id="IPR013325">
    <property type="entry name" value="RNA_pol_sigma_r2"/>
</dbReference>
<dbReference type="EMBL" id="CP001804">
    <property type="protein sequence ID" value="ACY13878.1"/>
    <property type="molecule type" value="Genomic_DNA"/>
</dbReference>
<evidence type="ECO:0000259" key="7">
    <source>
        <dbReference type="Pfam" id="PF04542"/>
    </source>
</evidence>
<evidence type="ECO:0000256" key="3">
    <source>
        <dbReference type="ARBA" id="ARBA00023082"/>
    </source>
</evidence>
<feature type="region of interest" description="Disordered" evidence="6">
    <location>
        <begin position="1"/>
        <end position="46"/>
    </location>
</feature>
<dbReference type="InterPro" id="IPR039425">
    <property type="entry name" value="RNA_pol_sigma-70-like"/>
</dbReference>
<dbReference type="InterPro" id="IPR013324">
    <property type="entry name" value="RNA_pol_sigma_r3/r4-like"/>
</dbReference>
<dbReference type="RefSeq" id="WP_012826487.1">
    <property type="nucleotide sequence ID" value="NC_013440.1"/>
</dbReference>
<organism evidence="9 10">
    <name type="scientific">Haliangium ochraceum (strain DSM 14365 / JCM 11303 / SMP-2)</name>
    <dbReference type="NCBI Taxonomy" id="502025"/>
    <lineage>
        <taxon>Bacteria</taxon>
        <taxon>Pseudomonadati</taxon>
        <taxon>Myxococcota</taxon>
        <taxon>Polyangia</taxon>
        <taxon>Haliangiales</taxon>
        <taxon>Kofleriaceae</taxon>
        <taxon>Haliangium</taxon>
    </lineage>
</organism>
<dbReference type="Pfam" id="PF08281">
    <property type="entry name" value="Sigma70_r4_2"/>
    <property type="match status" value="1"/>
</dbReference>
<proteinExistence type="inferred from homology"/>
<dbReference type="Gene3D" id="1.10.1740.10">
    <property type="match status" value="1"/>
</dbReference>
<evidence type="ECO:0000313" key="10">
    <source>
        <dbReference type="Proteomes" id="UP000001880"/>
    </source>
</evidence>
<dbReference type="SUPFAM" id="SSF88659">
    <property type="entry name" value="Sigma3 and sigma4 domains of RNA polymerase sigma factors"/>
    <property type="match status" value="1"/>
</dbReference>
<keyword evidence="3" id="KW-0731">Sigma factor</keyword>
<dbReference type="OrthoDB" id="5516273at2"/>
<dbReference type="InterPro" id="IPR014284">
    <property type="entry name" value="RNA_pol_sigma-70_dom"/>
</dbReference>
<evidence type="ECO:0000259" key="8">
    <source>
        <dbReference type="Pfam" id="PF08281"/>
    </source>
</evidence>
<feature type="compositionally biased region" description="Acidic residues" evidence="6">
    <location>
        <begin position="31"/>
        <end position="46"/>
    </location>
</feature>
<reference evidence="9 10" key="1">
    <citation type="journal article" date="2010" name="Stand. Genomic Sci.">
        <title>Complete genome sequence of Haliangium ochraceum type strain (SMP-2).</title>
        <authorList>
            <consortium name="US DOE Joint Genome Institute (JGI-PGF)"/>
            <person name="Ivanova N."/>
            <person name="Daum C."/>
            <person name="Lang E."/>
            <person name="Abt B."/>
            <person name="Kopitz M."/>
            <person name="Saunders E."/>
            <person name="Lapidus A."/>
            <person name="Lucas S."/>
            <person name="Glavina Del Rio T."/>
            <person name="Nolan M."/>
            <person name="Tice H."/>
            <person name="Copeland A."/>
            <person name="Cheng J.F."/>
            <person name="Chen F."/>
            <person name="Bruce D."/>
            <person name="Goodwin L."/>
            <person name="Pitluck S."/>
            <person name="Mavromatis K."/>
            <person name="Pati A."/>
            <person name="Mikhailova N."/>
            <person name="Chen A."/>
            <person name="Palaniappan K."/>
            <person name="Land M."/>
            <person name="Hauser L."/>
            <person name="Chang Y.J."/>
            <person name="Jeffries C.D."/>
            <person name="Detter J.C."/>
            <person name="Brettin T."/>
            <person name="Rohde M."/>
            <person name="Goker M."/>
            <person name="Bristow J."/>
            <person name="Markowitz V."/>
            <person name="Eisen J.A."/>
            <person name="Hugenholtz P."/>
            <person name="Kyrpides N.C."/>
            <person name="Klenk H.P."/>
        </authorList>
    </citation>
    <scope>NUCLEOTIDE SEQUENCE [LARGE SCALE GENOMIC DNA]</scope>
    <source>
        <strain evidence="10">DSM 14365 / CIP 107738 / JCM 11303 / AJ 13395 / SMP-2</strain>
    </source>
</reference>
<dbReference type="KEGG" id="hoh:Hoch_1320"/>
<keyword evidence="5" id="KW-0804">Transcription</keyword>
<dbReference type="GO" id="GO:0016987">
    <property type="term" value="F:sigma factor activity"/>
    <property type="evidence" value="ECO:0007669"/>
    <property type="project" value="UniProtKB-KW"/>
</dbReference>
<keyword evidence="4" id="KW-0238">DNA-binding</keyword>
<dbReference type="STRING" id="502025.Hoch_1320"/>
<dbReference type="Proteomes" id="UP000001880">
    <property type="component" value="Chromosome"/>
</dbReference>
<evidence type="ECO:0000256" key="6">
    <source>
        <dbReference type="SAM" id="MobiDB-lite"/>
    </source>
</evidence>
<dbReference type="InterPro" id="IPR007627">
    <property type="entry name" value="RNA_pol_sigma70_r2"/>
</dbReference>
<comment type="similarity">
    <text evidence="1">Belongs to the sigma-70 factor family. ECF subfamily.</text>
</comment>
<dbReference type="GO" id="GO:0006352">
    <property type="term" value="P:DNA-templated transcription initiation"/>
    <property type="evidence" value="ECO:0007669"/>
    <property type="project" value="InterPro"/>
</dbReference>
<evidence type="ECO:0000256" key="1">
    <source>
        <dbReference type="ARBA" id="ARBA00010641"/>
    </source>
</evidence>
<keyword evidence="10" id="KW-1185">Reference proteome</keyword>
<dbReference type="AlphaFoldDB" id="D0LTI3"/>
<dbReference type="InterPro" id="IPR036388">
    <property type="entry name" value="WH-like_DNA-bd_sf"/>
</dbReference>
<sequence length="228" mass="25488">MDHDHRDDDEGKPALAEDSEYIDENVLGDADVLEDDDERGESDGDEVSDAELFASWAAGDKHAADVLIRRYMDKLSGYFAAKLSQGDSVADLVQQTLEGCHRAAPSFRGECSFRTFLYRVAGNKLRDFLRGKARRPRAEDIDEISVADLNPGPSTIRRQNHRQAVLLDALRSLPLQMQELLEFRYQQDLSIREIAEILGIEVSATKSRLRRAKEALRRALGTSGADAL</sequence>
<feature type="domain" description="RNA polymerase sigma factor 70 region 4 type 2" evidence="8">
    <location>
        <begin position="166"/>
        <end position="216"/>
    </location>
</feature>
<evidence type="ECO:0000313" key="9">
    <source>
        <dbReference type="EMBL" id="ACY13878.1"/>
    </source>
</evidence>
<feature type="domain" description="RNA polymerase sigma-70 region 2" evidence="7">
    <location>
        <begin position="67"/>
        <end position="135"/>
    </location>
</feature>
<keyword evidence="2" id="KW-0805">Transcription regulation</keyword>
<dbReference type="SUPFAM" id="SSF88946">
    <property type="entry name" value="Sigma2 domain of RNA polymerase sigma factors"/>
    <property type="match status" value="1"/>
</dbReference>
<dbReference type="eggNOG" id="COG1595">
    <property type="taxonomic scope" value="Bacteria"/>
</dbReference>
<dbReference type="PANTHER" id="PTHR43133">
    <property type="entry name" value="RNA POLYMERASE ECF-TYPE SIGMA FACTO"/>
    <property type="match status" value="1"/>
</dbReference>